<comment type="caution">
    <text evidence="1">The sequence shown here is derived from an EMBL/GenBank/DDBJ whole genome shotgun (WGS) entry which is preliminary data.</text>
</comment>
<protein>
    <recommendedName>
        <fullName evidence="3">SinR family protein</fullName>
    </recommendedName>
</protein>
<sequence length="88" mass="10355">MTVFCISYDHNTPGQKYDALYQELKKTDHLHPLDSTWLTSTNENAENLCIRLRKHLDSNDHLLIIKVTRPYNGWLTQSSWDWIASHLT</sequence>
<evidence type="ECO:0000313" key="1">
    <source>
        <dbReference type="EMBL" id="NIF02627.1"/>
    </source>
</evidence>
<accession>A0ABX0R072</accession>
<name>A0ABX0R072_9GAMM</name>
<dbReference type="Proteomes" id="UP000780690">
    <property type="component" value="Unassembled WGS sequence"/>
</dbReference>
<evidence type="ECO:0008006" key="3">
    <source>
        <dbReference type="Google" id="ProtNLM"/>
    </source>
</evidence>
<keyword evidence="2" id="KW-1185">Reference proteome</keyword>
<dbReference type="EMBL" id="VWXD01000009">
    <property type="protein sequence ID" value="NIF02627.1"/>
    <property type="molecule type" value="Genomic_DNA"/>
</dbReference>
<reference evidence="1 2" key="1">
    <citation type="journal article" date="2019" name="bioRxiv">
        <title>Bacteria contribute to plant secondary compound degradation in a generalist herbivore system.</title>
        <authorList>
            <person name="Francoeur C.B."/>
            <person name="Khadempour L."/>
            <person name="Moreira-Soto R.D."/>
            <person name="Gotting K."/>
            <person name="Book A.J."/>
            <person name="Pinto-Tomas A.A."/>
            <person name="Keefover-Ring K."/>
            <person name="Currie C.R."/>
        </authorList>
    </citation>
    <scope>NUCLEOTIDE SEQUENCE [LARGE SCALE GENOMIC DNA]</scope>
    <source>
        <strain evidence="1 2">Acro-805</strain>
    </source>
</reference>
<gene>
    <name evidence="1" type="ORF">F3J38_21685</name>
</gene>
<proteinExistence type="predicted"/>
<organism evidence="1 2">
    <name type="scientific">Candidatus Pantoea formicae</name>
    <dbReference type="NCBI Taxonomy" id="2608355"/>
    <lineage>
        <taxon>Bacteria</taxon>
        <taxon>Pseudomonadati</taxon>
        <taxon>Pseudomonadota</taxon>
        <taxon>Gammaproteobacteria</taxon>
        <taxon>Enterobacterales</taxon>
        <taxon>Erwiniaceae</taxon>
        <taxon>Pantoea</taxon>
    </lineage>
</organism>
<evidence type="ECO:0000313" key="2">
    <source>
        <dbReference type="Proteomes" id="UP000780690"/>
    </source>
</evidence>